<gene>
    <name evidence="1" type="ORF">QO016_000228</name>
</gene>
<proteinExistence type="predicted"/>
<keyword evidence="2" id="KW-1185">Reference proteome</keyword>
<comment type="caution">
    <text evidence="1">The sequence shown here is derived from an EMBL/GenBank/DDBJ whole genome shotgun (WGS) entry which is preliminary data.</text>
</comment>
<organism evidence="1 2">
    <name type="scientific">Methylobacterium persicinum</name>
    <dbReference type="NCBI Taxonomy" id="374426"/>
    <lineage>
        <taxon>Bacteria</taxon>
        <taxon>Pseudomonadati</taxon>
        <taxon>Pseudomonadota</taxon>
        <taxon>Alphaproteobacteria</taxon>
        <taxon>Hyphomicrobiales</taxon>
        <taxon>Methylobacteriaceae</taxon>
        <taxon>Methylobacterium</taxon>
    </lineage>
</organism>
<sequence length="77" mass="9203">MSTEREDEYHVYVRHDDVTYFLAEDGTFVPDLDRGRVFYELEEVFDIINRMTEGRDLPFESEPGMVRNARRWLTPGD</sequence>
<reference evidence="1 2" key="1">
    <citation type="submission" date="2023-07" db="EMBL/GenBank/DDBJ databases">
        <title>Genomic Encyclopedia of Type Strains, Phase IV (KMG-IV): sequencing the most valuable type-strain genomes for metagenomic binning, comparative biology and taxonomic classification.</title>
        <authorList>
            <person name="Goeker M."/>
        </authorList>
    </citation>
    <scope>NUCLEOTIDE SEQUENCE [LARGE SCALE GENOMIC DNA]</scope>
    <source>
        <strain evidence="1 2">DSM 19562</strain>
    </source>
</reference>
<accession>A0ABU0HEK8</accession>
<dbReference type="RefSeq" id="WP_012752891.1">
    <property type="nucleotide sequence ID" value="NZ_BPQX01000011.1"/>
</dbReference>
<name>A0ABU0HEK8_9HYPH</name>
<protein>
    <submittedName>
        <fullName evidence="1">Uncharacterized protein</fullName>
    </submittedName>
</protein>
<evidence type="ECO:0000313" key="2">
    <source>
        <dbReference type="Proteomes" id="UP001236369"/>
    </source>
</evidence>
<dbReference type="EMBL" id="JAUSVV010000001">
    <property type="protein sequence ID" value="MDQ0440751.1"/>
    <property type="molecule type" value="Genomic_DNA"/>
</dbReference>
<dbReference type="Proteomes" id="UP001236369">
    <property type="component" value="Unassembled WGS sequence"/>
</dbReference>
<evidence type="ECO:0000313" key="1">
    <source>
        <dbReference type="EMBL" id="MDQ0440751.1"/>
    </source>
</evidence>